<protein>
    <submittedName>
        <fullName evidence="1">Uncharacterized protein</fullName>
    </submittedName>
</protein>
<dbReference type="EMBL" id="LPWE01000010">
    <property type="protein sequence ID" value="ODR95728.1"/>
    <property type="molecule type" value="Genomic_DNA"/>
</dbReference>
<organism evidence="1 2">
    <name type="scientific">Methyloceanibacter stevinii</name>
    <dbReference type="NCBI Taxonomy" id="1774970"/>
    <lineage>
        <taxon>Bacteria</taxon>
        <taxon>Pseudomonadati</taxon>
        <taxon>Pseudomonadota</taxon>
        <taxon>Alphaproteobacteria</taxon>
        <taxon>Hyphomicrobiales</taxon>
        <taxon>Hyphomicrobiaceae</taxon>
        <taxon>Methyloceanibacter</taxon>
    </lineage>
</organism>
<keyword evidence="2" id="KW-1185">Reference proteome</keyword>
<dbReference type="STRING" id="1774970.AUC70_02265"/>
<evidence type="ECO:0000313" key="1">
    <source>
        <dbReference type="EMBL" id="ODR95728.1"/>
    </source>
</evidence>
<accession>A0A1E3VQC0</accession>
<gene>
    <name evidence="1" type="ORF">AUC70_02265</name>
</gene>
<comment type="caution">
    <text evidence="1">The sequence shown here is derived from an EMBL/GenBank/DDBJ whole genome shotgun (WGS) entry which is preliminary data.</text>
</comment>
<name>A0A1E3VQC0_9HYPH</name>
<reference evidence="1 2" key="1">
    <citation type="journal article" date="2016" name="Environ. Microbiol.">
        <title>New Methyloceanibacter diversity from North Sea sediments includes methanotroph containing solely the soluble methane monooxygenase.</title>
        <authorList>
            <person name="Vekeman B."/>
            <person name="Kerckhof F.M."/>
            <person name="Cremers G."/>
            <person name="de Vos P."/>
            <person name="Vandamme P."/>
            <person name="Boon N."/>
            <person name="Op den Camp H.J."/>
            <person name="Heylen K."/>
        </authorList>
    </citation>
    <scope>NUCLEOTIDE SEQUENCE [LARGE SCALE GENOMIC DNA]</scope>
    <source>
        <strain evidence="1 2">R-67176</strain>
    </source>
</reference>
<dbReference type="AlphaFoldDB" id="A0A1E3VQC0"/>
<evidence type="ECO:0000313" key="2">
    <source>
        <dbReference type="Proteomes" id="UP000094172"/>
    </source>
</evidence>
<sequence length="62" mass="7018">MLTSFRTRVWALLPNSTFPRNIALTDKLASECFADVTPQGGKFGAQEQILRAVRIIREEQPK</sequence>
<proteinExistence type="predicted"/>
<dbReference type="Proteomes" id="UP000094172">
    <property type="component" value="Unassembled WGS sequence"/>
</dbReference>